<dbReference type="InterPro" id="IPR051093">
    <property type="entry name" value="Neuroligin/BSAL"/>
</dbReference>
<reference evidence="6" key="1">
    <citation type="submission" date="2021-02" db="EMBL/GenBank/DDBJ databases">
        <authorList>
            <person name="Nowell W R."/>
        </authorList>
    </citation>
    <scope>NUCLEOTIDE SEQUENCE</scope>
</reference>
<keyword evidence="4" id="KW-0732">Signal</keyword>
<dbReference type="Proteomes" id="UP000663823">
    <property type="component" value="Unassembled WGS sequence"/>
</dbReference>
<evidence type="ECO:0000256" key="1">
    <source>
        <dbReference type="ARBA" id="ARBA00005964"/>
    </source>
</evidence>
<feature type="transmembrane region" description="Helical" evidence="3">
    <location>
        <begin position="639"/>
        <end position="661"/>
    </location>
</feature>
<keyword evidence="3" id="KW-0472">Membrane</keyword>
<feature type="region of interest" description="Disordered" evidence="2">
    <location>
        <begin position="687"/>
        <end position="708"/>
    </location>
</feature>
<keyword evidence="3" id="KW-1133">Transmembrane helix</keyword>
<dbReference type="Proteomes" id="UP000663882">
    <property type="component" value="Unassembled WGS sequence"/>
</dbReference>
<accession>A0A813X9K1</accession>
<feature type="chain" id="PRO_5035598751" description="Carboxylesterase type B domain-containing protein" evidence="4">
    <location>
        <begin position="23"/>
        <end position="790"/>
    </location>
</feature>
<dbReference type="PANTHER" id="PTHR43903">
    <property type="entry name" value="NEUROLIGIN"/>
    <property type="match status" value="1"/>
</dbReference>
<sequence>MFYLLIIVIYFNHHLLLHTTSASSLLFTLDNVRYSLSDRVLTIPKLGALRGIHIDYENEYYKKYNLVNIEAFLGLQYGLYHGRFEPSKERFELHQTTKVNKQIYFGPACAQYIWTNQSELIRIRTENFAKQYYPKLLKYIQKQNEQQCLYMNIYQPQIKNLKEPLPVLLFIHGDGYDIGTGAAFDGAIFASYTKAIVVTINYRLGPFGFLYLSRENKGDYALHDIYTSLHWLKNYVTNFNGDPDRITLYGTGSGAVLASLVVMLETVNGGTGTIKRRKSLVHRLILNDQTFLSPYMTSIVNEISSYQRDILSDLSCSTLLCLRNESLIKTKDLLELNTYSKNYGYINYIKPLEYPFPFFNSFLDTKIDHINSLRMKFYHQSNTLLPENLHILLTISSSINHSLFQEININNNNNRNNIIEDLINYAYTKWNIKTNEYYFDKYLFNYHQQILGPLLKYSKYVSNDRNIHILERYSNKYQSELPYTFGYVLAPSMSVFNDTYLNADENERIESMKSMDLFANLIHNGDINIKSPYHQNIQYESIEKWHPVFPEFNFILLKNGNLSQVRGYHAEVHYLFNNIIVNHSENSFDINLLNTWKTLYDVSHKKNQSTNIYSSLLTRQFSPLFDSNNNNNNINNQKYIFILALSTFILLIVNLCICIILSRRGQGCRKREYNCLNDHKQLNLVNQSEQHKHQQRHGGSSPSSTNSNGTITIDSTQQLIVNTNSNEQEHHSSSPLSSLLCTTNSSINSTSPIDVLHPINITKKNGILKCSSIKKTSVLVVASSLPEAIV</sequence>
<evidence type="ECO:0000313" key="8">
    <source>
        <dbReference type="Proteomes" id="UP000663882"/>
    </source>
</evidence>
<evidence type="ECO:0000313" key="6">
    <source>
        <dbReference type="EMBL" id="CAF0868394.1"/>
    </source>
</evidence>
<dbReference type="EMBL" id="CAJNOO010000232">
    <property type="protein sequence ID" value="CAF0868394.1"/>
    <property type="molecule type" value="Genomic_DNA"/>
</dbReference>
<dbReference type="EMBL" id="CAJOAX010002398">
    <property type="protein sequence ID" value="CAF3793494.1"/>
    <property type="molecule type" value="Genomic_DNA"/>
</dbReference>
<dbReference type="SUPFAM" id="SSF53474">
    <property type="entry name" value="alpha/beta-Hydrolases"/>
    <property type="match status" value="1"/>
</dbReference>
<evidence type="ECO:0000256" key="4">
    <source>
        <dbReference type="SAM" id="SignalP"/>
    </source>
</evidence>
<dbReference type="OrthoDB" id="3200163at2759"/>
<dbReference type="InterPro" id="IPR002018">
    <property type="entry name" value="CarbesteraseB"/>
</dbReference>
<feature type="domain" description="Carboxylesterase type B" evidence="5">
    <location>
        <begin position="41"/>
        <end position="548"/>
    </location>
</feature>
<dbReference type="Pfam" id="PF00135">
    <property type="entry name" value="COesterase"/>
    <property type="match status" value="1"/>
</dbReference>
<dbReference type="AlphaFoldDB" id="A0A813X9K1"/>
<dbReference type="InterPro" id="IPR029058">
    <property type="entry name" value="AB_hydrolase_fold"/>
</dbReference>
<dbReference type="Gene3D" id="3.40.50.1820">
    <property type="entry name" value="alpha/beta hydrolase"/>
    <property type="match status" value="1"/>
</dbReference>
<name>A0A813X9K1_9BILA</name>
<evidence type="ECO:0000313" key="7">
    <source>
        <dbReference type="EMBL" id="CAF3793494.1"/>
    </source>
</evidence>
<comment type="caution">
    <text evidence="6">The sequence shown here is derived from an EMBL/GenBank/DDBJ whole genome shotgun (WGS) entry which is preliminary data.</text>
</comment>
<evidence type="ECO:0000259" key="5">
    <source>
        <dbReference type="Pfam" id="PF00135"/>
    </source>
</evidence>
<proteinExistence type="inferred from homology"/>
<keyword evidence="3" id="KW-0812">Transmembrane</keyword>
<evidence type="ECO:0000256" key="3">
    <source>
        <dbReference type="SAM" id="Phobius"/>
    </source>
</evidence>
<feature type="signal peptide" evidence="4">
    <location>
        <begin position="1"/>
        <end position="22"/>
    </location>
</feature>
<protein>
    <recommendedName>
        <fullName evidence="5">Carboxylesterase type B domain-containing protein</fullName>
    </recommendedName>
</protein>
<feature type="compositionally biased region" description="Low complexity" evidence="2">
    <location>
        <begin position="698"/>
        <end position="708"/>
    </location>
</feature>
<evidence type="ECO:0000256" key="2">
    <source>
        <dbReference type="SAM" id="MobiDB-lite"/>
    </source>
</evidence>
<organism evidence="6 8">
    <name type="scientific">Rotaria sordida</name>
    <dbReference type="NCBI Taxonomy" id="392033"/>
    <lineage>
        <taxon>Eukaryota</taxon>
        <taxon>Metazoa</taxon>
        <taxon>Spiralia</taxon>
        <taxon>Gnathifera</taxon>
        <taxon>Rotifera</taxon>
        <taxon>Eurotatoria</taxon>
        <taxon>Bdelloidea</taxon>
        <taxon>Philodinida</taxon>
        <taxon>Philodinidae</taxon>
        <taxon>Rotaria</taxon>
    </lineage>
</organism>
<comment type="similarity">
    <text evidence="1">Belongs to the type-B carboxylesterase/lipase family.</text>
</comment>
<gene>
    <name evidence="7" type="ORF">OTI717_LOCUS17857</name>
    <name evidence="6" type="ORF">RFH988_LOCUS7339</name>
</gene>